<dbReference type="Proteomes" id="UP001152049">
    <property type="component" value="Unassembled WGS sequence"/>
</dbReference>
<proteinExistence type="predicted"/>
<dbReference type="Gene3D" id="3.40.630.30">
    <property type="match status" value="1"/>
</dbReference>
<evidence type="ECO:0000313" key="3">
    <source>
        <dbReference type="Proteomes" id="UP001152049"/>
    </source>
</evidence>
<evidence type="ECO:0000259" key="1">
    <source>
        <dbReference type="PROSITE" id="PS51186"/>
    </source>
</evidence>
<dbReference type="InterPro" id="IPR052523">
    <property type="entry name" value="Trichothecene_AcTrans"/>
</dbReference>
<dbReference type="PANTHER" id="PTHR42791:SF14">
    <property type="entry name" value="N-ACETYLTRANSFERASE DOMAIN-CONTAINING PROTEIN"/>
    <property type="match status" value="1"/>
</dbReference>
<protein>
    <recommendedName>
        <fullName evidence="1">N-acetyltransferase domain-containing protein</fullName>
    </recommendedName>
</protein>
<dbReference type="SUPFAM" id="SSF55729">
    <property type="entry name" value="Acyl-CoA N-acyltransferases (Nat)"/>
    <property type="match status" value="1"/>
</dbReference>
<sequence length="239" mass="26543">MTTSEAKLELITNPDDFAGAFRACAAAFGHQTHDGVWMSFNPGWDTPEGEKAGAKRLVGRWSSVTKNRDGQPNTIFIKATVDNVIAGVSIWQQFSVVDGYGDAPVEDIRKSTNLEELHPGNESEQRFLQQAERSLHKRRWEIIKEKATASPPAVMVMDLCVVDPAFQKRGIAKKLVQWGLDEAERRGSLESITEASSMGRVVYIKQGFKQEGGEIVYEMDDEFKARDVPSNVVLRTGGQ</sequence>
<accession>A0A9W8VBW6</accession>
<keyword evidence="3" id="KW-1185">Reference proteome</keyword>
<dbReference type="Pfam" id="PF13673">
    <property type="entry name" value="Acetyltransf_10"/>
    <property type="match status" value="1"/>
</dbReference>
<name>A0A9W8VBW6_9HYPO</name>
<comment type="caution">
    <text evidence="2">The sequence shown here is derived from an EMBL/GenBank/DDBJ whole genome shotgun (WGS) entry which is preliminary data.</text>
</comment>
<dbReference type="InterPro" id="IPR000182">
    <property type="entry name" value="GNAT_dom"/>
</dbReference>
<dbReference type="InterPro" id="IPR016181">
    <property type="entry name" value="Acyl_CoA_acyltransferase"/>
</dbReference>
<dbReference type="EMBL" id="JAOQAZ010000022">
    <property type="protein sequence ID" value="KAJ4254386.1"/>
    <property type="molecule type" value="Genomic_DNA"/>
</dbReference>
<gene>
    <name evidence="2" type="ORF">NW762_009981</name>
</gene>
<dbReference type="AlphaFoldDB" id="A0A9W8VBW6"/>
<organism evidence="2 3">
    <name type="scientific">Fusarium torreyae</name>
    <dbReference type="NCBI Taxonomy" id="1237075"/>
    <lineage>
        <taxon>Eukaryota</taxon>
        <taxon>Fungi</taxon>
        <taxon>Dikarya</taxon>
        <taxon>Ascomycota</taxon>
        <taxon>Pezizomycotina</taxon>
        <taxon>Sordariomycetes</taxon>
        <taxon>Hypocreomycetidae</taxon>
        <taxon>Hypocreales</taxon>
        <taxon>Nectriaceae</taxon>
        <taxon>Fusarium</taxon>
    </lineage>
</organism>
<reference evidence="2" key="1">
    <citation type="submission" date="2022-09" db="EMBL/GenBank/DDBJ databases">
        <title>Fusarium specimens isolated from Avocado Roots.</title>
        <authorList>
            <person name="Stajich J."/>
            <person name="Roper C."/>
            <person name="Heimlech-Rivalta G."/>
        </authorList>
    </citation>
    <scope>NUCLEOTIDE SEQUENCE</scope>
    <source>
        <strain evidence="2">CF00136</strain>
    </source>
</reference>
<evidence type="ECO:0000313" key="2">
    <source>
        <dbReference type="EMBL" id="KAJ4254386.1"/>
    </source>
</evidence>
<dbReference type="PANTHER" id="PTHR42791">
    <property type="entry name" value="GNAT FAMILY ACETYLTRANSFERASE"/>
    <property type="match status" value="1"/>
</dbReference>
<dbReference type="GO" id="GO:0016747">
    <property type="term" value="F:acyltransferase activity, transferring groups other than amino-acyl groups"/>
    <property type="evidence" value="ECO:0007669"/>
    <property type="project" value="InterPro"/>
</dbReference>
<dbReference type="PROSITE" id="PS51186">
    <property type="entry name" value="GNAT"/>
    <property type="match status" value="1"/>
</dbReference>
<dbReference type="OrthoDB" id="2832510at2759"/>
<feature type="domain" description="N-acetyltransferase" evidence="1">
    <location>
        <begin position="95"/>
        <end position="229"/>
    </location>
</feature>
<dbReference type="CDD" id="cd04301">
    <property type="entry name" value="NAT_SF"/>
    <property type="match status" value="1"/>
</dbReference>